<dbReference type="PANTHER" id="PTHR47926">
    <property type="entry name" value="PENTATRICOPEPTIDE REPEAT-CONTAINING PROTEIN"/>
    <property type="match status" value="1"/>
</dbReference>
<dbReference type="FunFam" id="1.25.40.10:FF:000366">
    <property type="entry name" value="Pentatricopeptide (PPR) repeat-containing protein"/>
    <property type="match status" value="1"/>
</dbReference>
<evidence type="ECO:0000313" key="5">
    <source>
        <dbReference type="EMBL" id="KZN02195.1"/>
    </source>
</evidence>
<feature type="repeat" description="PPR" evidence="3">
    <location>
        <begin position="46"/>
        <end position="80"/>
    </location>
</feature>
<evidence type="ECO:0000256" key="1">
    <source>
        <dbReference type="ARBA" id="ARBA00006643"/>
    </source>
</evidence>
<keyword evidence="7" id="KW-1185">Reference proteome</keyword>
<dbReference type="GO" id="GO:0008270">
    <property type="term" value="F:zinc ion binding"/>
    <property type="evidence" value="ECO:0007669"/>
    <property type="project" value="InterPro"/>
</dbReference>
<dbReference type="Proteomes" id="UP000077755">
    <property type="component" value="Chromosome 3"/>
</dbReference>
<dbReference type="Pfam" id="PF13041">
    <property type="entry name" value="PPR_2"/>
    <property type="match status" value="4"/>
</dbReference>
<reference evidence="5" key="1">
    <citation type="journal article" date="2016" name="Nat. Genet.">
        <title>A high-quality carrot genome assembly provides new insights into carotenoid accumulation and asterid genome evolution.</title>
        <authorList>
            <person name="Iorizzo M."/>
            <person name="Ellison S."/>
            <person name="Senalik D."/>
            <person name="Zeng P."/>
            <person name="Satapoomin P."/>
            <person name="Huang J."/>
            <person name="Bowman M."/>
            <person name="Iovene M."/>
            <person name="Sanseverino W."/>
            <person name="Cavagnaro P."/>
            <person name="Yildiz M."/>
            <person name="Macko-Podgorni A."/>
            <person name="Moranska E."/>
            <person name="Grzebelus E."/>
            <person name="Grzebelus D."/>
            <person name="Ashrafi H."/>
            <person name="Zheng Z."/>
            <person name="Cheng S."/>
            <person name="Spooner D."/>
            <person name="Van Deynze A."/>
            <person name="Simon P."/>
        </authorList>
    </citation>
    <scope>NUCLEOTIDE SEQUENCE [LARGE SCALE GENOMIC DNA]</scope>
    <source>
        <tissue evidence="5">Leaf</tissue>
    </source>
</reference>
<feature type="repeat" description="PPR" evidence="3">
    <location>
        <begin position="455"/>
        <end position="485"/>
    </location>
</feature>
<dbReference type="NCBIfam" id="TIGR00756">
    <property type="entry name" value="PPR"/>
    <property type="match status" value="6"/>
</dbReference>
<dbReference type="InterPro" id="IPR011990">
    <property type="entry name" value="TPR-like_helical_dom_sf"/>
</dbReference>
<dbReference type="OMA" id="DMFGKCK"/>
<dbReference type="InterPro" id="IPR046960">
    <property type="entry name" value="PPR_At4g14850-like_plant"/>
</dbReference>
<dbReference type="GO" id="GO:0003723">
    <property type="term" value="F:RNA binding"/>
    <property type="evidence" value="ECO:0007669"/>
    <property type="project" value="InterPro"/>
</dbReference>
<protein>
    <recommendedName>
        <fullName evidence="4">DYW domain-containing protein</fullName>
    </recommendedName>
</protein>
<reference evidence="6" key="2">
    <citation type="submission" date="2022-03" db="EMBL/GenBank/DDBJ databases">
        <title>Draft title - Genomic analysis of global carrot germplasm unveils the trajectory of domestication and the origin of high carotenoid orange carrot.</title>
        <authorList>
            <person name="Iorizzo M."/>
            <person name="Ellison S."/>
            <person name="Senalik D."/>
            <person name="Macko-Podgorni A."/>
            <person name="Grzebelus D."/>
            <person name="Bostan H."/>
            <person name="Rolling W."/>
            <person name="Curaba J."/>
            <person name="Simon P."/>
        </authorList>
    </citation>
    <scope>NUCLEOTIDE SEQUENCE</scope>
    <source>
        <tissue evidence="6">Leaf</tissue>
    </source>
</reference>
<evidence type="ECO:0000256" key="3">
    <source>
        <dbReference type="PROSITE-ProRule" id="PRU00708"/>
    </source>
</evidence>
<dbReference type="Gene3D" id="1.25.40.10">
    <property type="entry name" value="Tetratricopeptide repeat domain"/>
    <property type="match status" value="4"/>
</dbReference>
<dbReference type="AlphaFoldDB" id="A0A161WU06"/>
<feature type="repeat" description="PPR" evidence="3">
    <location>
        <begin position="283"/>
        <end position="317"/>
    </location>
</feature>
<dbReference type="SUPFAM" id="SSF48452">
    <property type="entry name" value="TPR-like"/>
    <property type="match status" value="1"/>
</dbReference>
<organism evidence="5">
    <name type="scientific">Daucus carota subsp. sativus</name>
    <name type="common">Carrot</name>
    <dbReference type="NCBI Taxonomy" id="79200"/>
    <lineage>
        <taxon>Eukaryota</taxon>
        <taxon>Viridiplantae</taxon>
        <taxon>Streptophyta</taxon>
        <taxon>Embryophyta</taxon>
        <taxon>Tracheophyta</taxon>
        <taxon>Spermatophyta</taxon>
        <taxon>Magnoliopsida</taxon>
        <taxon>eudicotyledons</taxon>
        <taxon>Gunneridae</taxon>
        <taxon>Pentapetalae</taxon>
        <taxon>asterids</taxon>
        <taxon>campanulids</taxon>
        <taxon>Apiales</taxon>
        <taxon>Apiaceae</taxon>
        <taxon>Apioideae</taxon>
        <taxon>Scandiceae</taxon>
        <taxon>Daucinae</taxon>
        <taxon>Daucus</taxon>
        <taxon>Daucus sect. Daucus</taxon>
    </lineage>
</organism>
<dbReference type="InterPro" id="IPR002885">
    <property type="entry name" value="PPR_rpt"/>
</dbReference>
<dbReference type="OrthoDB" id="428658at2759"/>
<feature type="domain" description="DYW" evidence="4">
    <location>
        <begin position="599"/>
        <end position="691"/>
    </location>
</feature>
<dbReference type="GO" id="GO:0009451">
    <property type="term" value="P:RNA modification"/>
    <property type="evidence" value="ECO:0007669"/>
    <property type="project" value="InterPro"/>
</dbReference>
<feature type="repeat" description="PPR" evidence="3">
    <location>
        <begin position="384"/>
        <end position="418"/>
    </location>
</feature>
<feature type="repeat" description="PPR" evidence="3">
    <location>
        <begin position="147"/>
        <end position="181"/>
    </location>
</feature>
<gene>
    <name evidence="5" type="ORF">DCAR_010949</name>
    <name evidence="6" type="ORF">DCAR_0312432</name>
</gene>
<dbReference type="EMBL" id="LNRQ01000003">
    <property type="protein sequence ID" value="KZN02195.1"/>
    <property type="molecule type" value="Genomic_DNA"/>
</dbReference>
<name>A0A161WU06_DAUCS</name>
<evidence type="ECO:0000313" key="6">
    <source>
        <dbReference type="EMBL" id="WOG93151.1"/>
    </source>
</evidence>
<dbReference type="FunFam" id="1.25.40.10:FF:003116">
    <property type="entry name" value="Uncharacterized protein"/>
    <property type="match status" value="1"/>
</dbReference>
<dbReference type="EMBL" id="CP093345">
    <property type="protein sequence ID" value="WOG93151.1"/>
    <property type="molecule type" value="Genomic_DNA"/>
</dbReference>
<dbReference type="Pfam" id="PF01535">
    <property type="entry name" value="PPR"/>
    <property type="match status" value="3"/>
</dbReference>
<evidence type="ECO:0000259" key="4">
    <source>
        <dbReference type="Pfam" id="PF14432"/>
    </source>
</evidence>
<dbReference type="FunFam" id="1.25.40.10:FF:000344">
    <property type="entry name" value="Pentatricopeptide repeat-containing protein"/>
    <property type="match status" value="1"/>
</dbReference>
<comment type="similarity">
    <text evidence="1">Belongs to the PPR family. PCMP-H subfamily.</text>
</comment>
<dbReference type="PANTHER" id="PTHR47926:SF426">
    <property type="entry name" value="TETRATRICOPEPTIDE-LIKE HELICAL DOMAIN SUPERFAMILY, DYW DOMAIN-CONTAINING PROTEIN"/>
    <property type="match status" value="1"/>
</dbReference>
<evidence type="ECO:0000313" key="7">
    <source>
        <dbReference type="Proteomes" id="UP000077755"/>
    </source>
</evidence>
<dbReference type="Pfam" id="PF20431">
    <property type="entry name" value="E_motif"/>
    <property type="match status" value="1"/>
</dbReference>
<keyword evidence="2" id="KW-0677">Repeat</keyword>
<dbReference type="Gramene" id="KZN02195">
    <property type="protein sequence ID" value="KZN02195"/>
    <property type="gene ID" value="DCAR_010949"/>
</dbReference>
<dbReference type="InterPro" id="IPR046848">
    <property type="entry name" value="E_motif"/>
</dbReference>
<dbReference type="Pfam" id="PF14432">
    <property type="entry name" value="DYW_deaminase"/>
    <property type="match status" value="1"/>
</dbReference>
<proteinExistence type="inferred from homology"/>
<sequence length="691" mass="77706">MNSMSVLSKLPTNLPPHLSLKFIKIYLNSGDLLRARQLFDKILQPDIHSCTVLINAYTKQGHAKEALNLYSELRARDIQPDKLALLSVVKACASLSEVTKAKEIGNDVKRFGFHGDLFLGNALIDMFGKCRYIDGAKDVFSSLQVRDVISWTSLCSCYFNCGMLREGFRVFREMGSDGVRANSVSVSSVLPVCSRLKDLNAGREVHGYVMKNGMEENVFVSSALVDMYASCLCIDKARLVFENMSRRDIVSWNVILTAYFGNGEFDKAFTTFSRMRNEGIRLNYASWNAIIGGCVQNGRTEQALEIAIQMQKSGLKPNHITITSVLPACTHLESLRSGKEIHGFMFRHWFLDDITATTALVYMYAKCGELQRSCRVFQMMPVKDTIAWNTIIMANSMHGNGEEALLLFHKMVKLGIQTNSVTFTAVLCGCSHSRLVDEGISTFYSMKIDHDIEPDSEHYSCMVDVLSRGGRLEEAYRFIQEMPIEPSAAAWGALLGACRIYKNVDLGQIAAKRLFEIEPDNPGNFVLLSNIFVAAKLWREAAEVRKSMRDKGVKKVPGCSWVQVKNKVHNFVVGDISNYDSAEIYRFLDDMGQKMKLAGYLPDTEFVLQDLDQEEKEDSLCNHCERLAVAYAILNLNGESSVRVFKNLRICGDCHNAIKFIAKIVGVQIVVRDSLRFHHFKDGTCSCKDFW</sequence>
<dbReference type="PROSITE" id="PS51375">
    <property type="entry name" value="PPR"/>
    <property type="match status" value="6"/>
</dbReference>
<feature type="repeat" description="PPR" evidence="3">
    <location>
        <begin position="248"/>
        <end position="282"/>
    </location>
</feature>
<evidence type="ECO:0000256" key="2">
    <source>
        <dbReference type="ARBA" id="ARBA00022737"/>
    </source>
</evidence>
<dbReference type="InterPro" id="IPR032867">
    <property type="entry name" value="DYW_dom"/>
</dbReference>
<dbReference type="KEGG" id="dcr:108214297"/>
<dbReference type="FunFam" id="1.25.40.10:FF:000031">
    <property type="entry name" value="Pentatricopeptide repeat-containing protein mitochondrial"/>
    <property type="match status" value="1"/>
</dbReference>
<accession>A0A161WU06</accession>